<evidence type="ECO:0000256" key="11">
    <source>
        <dbReference type="ARBA" id="ARBA00022842"/>
    </source>
</evidence>
<dbReference type="GO" id="GO:0005524">
    <property type="term" value="F:ATP binding"/>
    <property type="evidence" value="ECO:0007669"/>
    <property type="project" value="UniProtKB-KW"/>
</dbReference>
<dbReference type="NCBIfam" id="TIGR01116">
    <property type="entry name" value="ATPase-IIA1_Ca"/>
    <property type="match status" value="1"/>
</dbReference>
<feature type="transmembrane region" description="Helical" evidence="17">
    <location>
        <begin position="785"/>
        <end position="804"/>
    </location>
</feature>
<dbReference type="AlphaFoldDB" id="G2MVI7"/>
<evidence type="ECO:0000256" key="9">
    <source>
        <dbReference type="ARBA" id="ARBA00022837"/>
    </source>
</evidence>
<keyword evidence="15 17" id="KW-0472">Membrane</keyword>
<dbReference type="Proteomes" id="UP000008276">
    <property type="component" value="Chromosome"/>
</dbReference>
<evidence type="ECO:0000256" key="5">
    <source>
        <dbReference type="ARBA" id="ARBA00022568"/>
    </source>
</evidence>
<dbReference type="InterPro" id="IPR036412">
    <property type="entry name" value="HAD-like_sf"/>
</dbReference>
<dbReference type="Gene3D" id="3.40.1110.10">
    <property type="entry name" value="Calcium-transporting ATPase, cytoplasmic domain N"/>
    <property type="match status" value="1"/>
</dbReference>
<dbReference type="PANTHER" id="PTHR43294:SF20">
    <property type="entry name" value="P-TYPE ATPASE"/>
    <property type="match status" value="1"/>
</dbReference>
<dbReference type="InterPro" id="IPR018303">
    <property type="entry name" value="ATPase_P-typ_P_site"/>
</dbReference>
<dbReference type="GO" id="GO:0005886">
    <property type="term" value="C:plasma membrane"/>
    <property type="evidence" value="ECO:0007669"/>
    <property type="project" value="UniProtKB-SubCell"/>
</dbReference>
<dbReference type="Pfam" id="PF08282">
    <property type="entry name" value="Hydrolase_3"/>
    <property type="match status" value="1"/>
</dbReference>
<evidence type="ECO:0000313" key="19">
    <source>
        <dbReference type="EMBL" id="AEM79115.1"/>
    </source>
</evidence>
<dbReference type="Pfam" id="PF13246">
    <property type="entry name" value="Cation_ATPase"/>
    <property type="match status" value="1"/>
</dbReference>
<dbReference type="InterPro" id="IPR023298">
    <property type="entry name" value="ATPase_P-typ_TM_dom_sf"/>
</dbReference>
<dbReference type="GO" id="GO:0036376">
    <property type="term" value="P:sodium ion export across plasma membrane"/>
    <property type="evidence" value="ECO:0007669"/>
    <property type="project" value="TreeGrafter"/>
</dbReference>
<dbReference type="eggNOG" id="COG0474">
    <property type="taxonomic scope" value="Bacteria"/>
</dbReference>
<evidence type="ECO:0000256" key="17">
    <source>
        <dbReference type="SAM" id="Phobius"/>
    </source>
</evidence>
<dbReference type="HOGENOM" id="CLU_002360_3_1_9"/>
<feature type="transmembrane region" description="Helical" evidence="17">
    <location>
        <begin position="94"/>
        <end position="114"/>
    </location>
</feature>
<keyword evidence="9" id="KW-0106">Calcium</keyword>
<dbReference type="GO" id="GO:1990573">
    <property type="term" value="P:potassium ion import across plasma membrane"/>
    <property type="evidence" value="ECO:0007669"/>
    <property type="project" value="TreeGrafter"/>
</dbReference>
<dbReference type="GO" id="GO:0006883">
    <property type="term" value="P:intracellular sodium ion homeostasis"/>
    <property type="evidence" value="ECO:0007669"/>
    <property type="project" value="TreeGrafter"/>
</dbReference>
<dbReference type="PANTHER" id="PTHR43294">
    <property type="entry name" value="SODIUM/POTASSIUM-TRANSPORTING ATPASE SUBUNIT ALPHA"/>
    <property type="match status" value="1"/>
</dbReference>
<reference evidence="19 20" key="1">
    <citation type="submission" date="2011-08" db="EMBL/GenBank/DDBJ databases">
        <title>Complete sequence of Thermoanaerobacter wiegelii Rt8.B1.</title>
        <authorList>
            <consortium name="US DOE Joint Genome Institute"/>
            <person name="Lucas S."/>
            <person name="Han J."/>
            <person name="Lapidus A."/>
            <person name="Cheng J.-F."/>
            <person name="Goodwin L."/>
            <person name="Pitluck S."/>
            <person name="Peters L."/>
            <person name="Mikhailova N."/>
            <person name="Zeytun A."/>
            <person name="Daligault H."/>
            <person name="Detter J.C."/>
            <person name="Han C."/>
            <person name="Tapia R."/>
            <person name="Land M."/>
            <person name="Hauser L."/>
            <person name="Kyrpides N."/>
            <person name="Ivanova N."/>
            <person name="Pagani I."/>
            <person name="Hemme C."/>
            <person name="Woyke T."/>
        </authorList>
    </citation>
    <scope>NUCLEOTIDE SEQUENCE [LARGE SCALE GENOMIC DNA]</scope>
    <source>
        <strain evidence="19 20">Rt8.B1</strain>
    </source>
</reference>
<dbReference type="SFLD" id="SFLDF00027">
    <property type="entry name" value="p-type_atpase"/>
    <property type="match status" value="1"/>
</dbReference>
<evidence type="ECO:0000313" key="20">
    <source>
        <dbReference type="Proteomes" id="UP000008276"/>
    </source>
</evidence>
<accession>G2MVI7</accession>
<dbReference type="InterPro" id="IPR006413">
    <property type="entry name" value="P-type_ATPase_IIA_PMR1"/>
</dbReference>
<dbReference type="PROSITE" id="PS00154">
    <property type="entry name" value="ATPASE_E1_E2"/>
    <property type="match status" value="1"/>
</dbReference>
<dbReference type="SFLD" id="SFLDG00002">
    <property type="entry name" value="C1.7:_P-type_atpase_like"/>
    <property type="match status" value="1"/>
</dbReference>
<dbReference type="InterPro" id="IPR023299">
    <property type="entry name" value="ATPase_P-typ_cyto_dom_N"/>
</dbReference>
<dbReference type="GO" id="GO:0046872">
    <property type="term" value="F:metal ion binding"/>
    <property type="evidence" value="ECO:0007669"/>
    <property type="project" value="UniProtKB-KW"/>
</dbReference>
<keyword evidence="5" id="KW-0813">Transport</keyword>
<keyword evidence="11" id="KW-0460">Magnesium</keyword>
<dbReference type="SUPFAM" id="SSF81660">
    <property type="entry name" value="Metal cation-transporting ATPase, ATP-binding domain N"/>
    <property type="match status" value="1"/>
</dbReference>
<dbReference type="InterPro" id="IPR001757">
    <property type="entry name" value="P_typ_ATPase"/>
</dbReference>
<dbReference type="GO" id="GO:0030007">
    <property type="term" value="P:intracellular potassium ion homeostasis"/>
    <property type="evidence" value="ECO:0007669"/>
    <property type="project" value="TreeGrafter"/>
</dbReference>
<dbReference type="Pfam" id="PF00690">
    <property type="entry name" value="Cation_ATPase_N"/>
    <property type="match status" value="1"/>
</dbReference>
<evidence type="ECO:0000259" key="18">
    <source>
        <dbReference type="SMART" id="SM00831"/>
    </source>
</evidence>
<keyword evidence="12" id="KW-1278">Translocase</keyword>
<gene>
    <name evidence="19" type="ORF">Thewi_1720</name>
</gene>
<evidence type="ECO:0000256" key="6">
    <source>
        <dbReference type="ARBA" id="ARBA00022692"/>
    </source>
</evidence>
<proteinExistence type="inferred from homology"/>
<keyword evidence="8" id="KW-0547">Nucleotide-binding</keyword>
<dbReference type="InterPro" id="IPR023214">
    <property type="entry name" value="HAD_sf"/>
</dbReference>
<keyword evidence="10" id="KW-0067">ATP-binding</keyword>
<protein>
    <recommendedName>
        <fullName evidence="3">P-type Ca(2+) transporter</fullName>
        <ecNumber evidence="3">7.2.2.10</ecNumber>
    </recommendedName>
</protein>
<dbReference type="GO" id="GO:1902600">
    <property type="term" value="P:proton transmembrane transport"/>
    <property type="evidence" value="ECO:0007669"/>
    <property type="project" value="TreeGrafter"/>
</dbReference>
<dbReference type="Pfam" id="PF00122">
    <property type="entry name" value="E1-E2_ATPase"/>
    <property type="match status" value="1"/>
</dbReference>
<dbReference type="EMBL" id="CP002991">
    <property type="protein sequence ID" value="AEM79115.1"/>
    <property type="molecule type" value="Genomic_DNA"/>
</dbReference>
<evidence type="ECO:0000256" key="15">
    <source>
        <dbReference type="ARBA" id="ARBA00023136"/>
    </source>
</evidence>
<dbReference type="SFLD" id="SFLDS00003">
    <property type="entry name" value="Haloacid_Dehalogenase"/>
    <property type="match status" value="1"/>
</dbReference>
<evidence type="ECO:0000256" key="7">
    <source>
        <dbReference type="ARBA" id="ARBA00022723"/>
    </source>
</evidence>
<dbReference type="SUPFAM" id="SSF81653">
    <property type="entry name" value="Calcium ATPase, transduction domain A"/>
    <property type="match status" value="1"/>
</dbReference>
<evidence type="ECO:0000256" key="13">
    <source>
        <dbReference type="ARBA" id="ARBA00022989"/>
    </source>
</evidence>
<dbReference type="FunFam" id="1.20.1110.10:FF:000065">
    <property type="entry name" value="Sarcoplasmic/endoplasmic reticulum calcium ATPase 1"/>
    <property type="match status" value="1"/>
</dbReference>
<sequence length="907" mass="99665">MTSIGKMTKEMTENKVHLLDKHEVVEMLNVSLTGGLSSDIANERLKTYGYNEIVSKKEVTLFEIFLNQFKDFLVIILIIASVISILIGEVTDSVVIILIVILNAILGAVQESRANKAMEALKRMAAPEAKVIRDGHIIEIPARELVPGDVVLLEAGNYVPADLRLVECINLKIDEASLTGESVPVDKNADIVLKDEVSLGDRINCAFMGTVVTHGRGKGIAVNTGKNTEIGKIAEMIQTTSEEATPLQRKLADTGKILGIASLVICGVIFVIGLIRGIPVLEMFMTAVSLAVAAIPEGLPAVITIVLAIGMQRMVKRHVIVKKLHAVETLGSVTVICSDKTGTLTQNEMTVTKIYTNRKFYDVSGEGYNPEGKFYLDGVEVNPIEDVNLRQLLTIGLLCNDAKLEETVANEEKKWRIIGDPTEGAIVVAAAKGGMYSKDLEKVMPRLQEIPFDSERKRMTTFHPAGKGYVAFIKGAPDIIINLSSRIYKEGEIVPITEKNKQEALNANHEMASQALRVLAIAYKELESIPKTPEPENIEKDLIFVGLIGMIDPPRPEVKEAIKVCKRAGIKPVMITGDYKDTAVAIAKELSMIENENQVLTGLELDKLDEKELSENVKDVSVYARVSPMHKLKIVDAIKRNMQIVAMTGDGVNDAPALKKADIGVAMGITGTDVAKEAADMILTDDNFASIVAAVEEGRIIYSNIRKFIFYLLSCNIAEILIIFLAMLMGLPVPLKPIQLLWVNLLTDAFPALALGMEGKEPDIMQKPPRKPDEPIIDKSMQIQIAVQGTALTVAVLGTFIYGLHYTSEIQAARTYAFATMIFGELLRAYTARSERFSVFKIGFFKNKYMVASTMLSLLLLIGVIYLPFLRTVFNTVTLSYFDWLIIVAFSLIPFTVAELSKLLLRK</sequence>
<keyword evidence="5" id="KW-0109">Calcium transport</keyword>
<dbReference type="InterPro" id="IPR004014">
    <property type="entry name" value="ATPase_P-typ_cation-transptr_N"/>
</dbReference>
<evidence type="ECO:0000256" key="10">
    <source>
        <dbReference type="ARBA" id="ARBA00022840"/>
    </source>
</evidence>
<evidence type="ECO:0000256" key="2">
    <source>
        <dbReference type="ARBA" id="ARBA00005675"/>
    </source>
</evidence>
<comment type="similarity">
    <text evidence="2">Belongs to the cation transport ATPase (P-type) (TC 3.A.3) family. Type IIA subfamily.</text>
</comment>
<dbReference type="FunFam" id="3.40.50.1000:FF:000028">
    <property type="entry name" value="Calcium-transporting P-type ATPase, putative"/>
    <property type="match status" value="1"/>
</dbReference>
<dbReference type="Gene3D" id="3.40.50.1000">
    <property type="entry name" value="HAD superfamily/HAD-like"/>
    <property type="match status" value="1"/>
</dbReference>
<evidence type="ECO:0000256" key="1">
    <source>
        <dbReference type="ARBA" id="ARBA00004651"/>
    </source>
</evidence>
<dbReference type="InterPro" id="IPR008250">
    <property type="entry name" value="ATPase_P-typ_transduc_dom_A_sf"/>
</dbReference>
<dbReference type="STRING" id="697303.Thewi_1720"/>
<dbReference type="GO" id="GO:0005388">
    <property type="term" value="F:P-type calcium transporter activity"/>
    <property type="evidence" value="ECO:0007669"/>
    <property type="project" value="UniProtKB-EC"/>
</dbReference>
<dbReference type="EC" id="7.2.2.10" evidence="3"/>
<dbReference type="FunFam" id="3.40.50.1000:FF:000001">
    <property type="entry name" value="Phospholipid-transporting ATPase IC"/>
    <property type="match status" value="1"/>
</dbReference>
<feature type="domain" description="Cation-transporting P-type ATPase N-terminal" evidence="18">
    <location>
        <begin position="15"/>
        <end position="89"/>
    </location>
</feature>
<dbReference type="GO" id="GO:0005391">
    <property type="term" value="F:P-type sodium:potassium-exchanging transporter activity"/>
    <property type="evidence" value="ECO:0007669"/>
    <property type="project" value="TreeGrafter"/>
</dbReference>
<keyword evidence="14" id="KW-0406">Ion transport</keyword>
<organism evidence="19 20">
    <name type="scientific">Thermoanaerobacter wiegelii Rt8.B1</name>
    <dbReference type="NCBI Taxonomy" id="697303"/>
    <lineage>
        <taxon>Bacteria</taxon>
        <taxon>Bacillati</taxon>
        <taxon>Bacillota</taxon>
        <taxon>Clostridia</taxon>
        <taxon>Thermoanaerobacterales</taxon>
        <taxon>Thermoanaerobacteraceae</taxon>
        <taxon>Thermoanaerobacter</taxon>
    </lineage>
</organism>
<dbReference type="SUPFAM" id="SSF56784">
    <property type="entry name" value="HAD-like"/>
    <property type="match status" value="1"/>
</dbReference>
<feature type="transmembrane region" description="Helical" evidence="17">
    <location>
        <begin position="708"/>
        <end position="731"/>
    </location>
</feature>
<evidence type="ECO:0000256" key="12">
    <source>
        <dbReference type="ARBA" id="ARBA00022967"/>
    </source>
</evidence>
<dbReference type="CDD" id="cd02089">
    <property type="entry name" value="P-type_ATPase_Ca_prok"/>
    <property type="match status" value="1"/>
</dbReference>
<feature type="transmembrane region" description="Helical" evidence="17">
    <location>
        <begin position="257"/>
        <end position="278"/>
    </location>
</feature>
<evidence type="ECO:0000256" key="4">
    <source>
        <dbReference type="ARBA" id="ARBA00022475"/>
    </source>
</evidence>
<dbReference type="KEGG" id="twi:Thewi_1720"/>
<dbReference type="FunFam" id="2.70.150.10:FF:000016">
    <property type="entry name" value="Calcium-transporting P-type ATPase putative"/>
    <property type="match status" value="1"/>
</dbReference>
<name>G2MVI7_9THEO</name>
<evidence type="ECO:0000256" key="16">
    <source>
        <dbReference type="ARBA" id="ARBA00048694"/>
    </source>
</evidence>
<dbReference type="Gene3D" id="1.20.1110.10">
    <property type="entry name" value="Calcium-transporting ATPase, transmembrane domain"/>
    <property type="match status" value="1"/>
</dbReference>
<evidence type="ECO:0000256" key="14">
    <source>
        <dbReference type="ARBA" id="ARBA00023065"/>
    </source>
</evidence>
<dbReference type="SMART" id="SM00831">
    <property type="entry name" value="Cation_ATPase_N"/>
    <property type="match status" value="1"/>
</dbReference>
<feature type="transmembrane region" description="Helical" evidence="17">
    <location>
        <begin position="72"/>
        <end position="88"/>
    </location>
</feature>
<dbReference type="NCBIfam" id="TIGR01522">
    <property type="entry name" value="ATPase-IIA2_Ca"/>
    <property type="match status" value="1"/>
</dbReference>
<comment type="catalytic activity">
    <reaction evidence="16">
        <text>Ca(2+)(in) + ATP + H2O = Ca(2+)(out) + ADP + phosphate + H(+)</text>
        <dbReference type="Rhea" id="RHEA:18105"/>
        <dbReference type="ChEBI" id="CHEBI:15377"/>
        <dbReference type="ChEBI" id="CHEBI:15378"/>
        <dbReference type="ChEBI" id="CHEBI:29108"/>
        <dbReference type="ChEBI" id="CHEBI:30616"/>
        <dbReference type="ChEBI" id="CHEBI:43474"/>
        <dbReference type="ChEBI" id="CHEBI:456216"/>
        <dbReference type="EC" id="7.2.2.10"/>
    </reaction>
</comment>
<feature type="transmembrane region" description="Helical" evidence="17">
    <location>
        <begin position="881"/>
        <end position="905"/>
    </location>
</feature>
<dbReference type="InterPro" id="IPR050510">
    <property type="entry name" value="Cation_transp_ATPase_P-type"/>
</dbReference>
<dbReference type="NCBIfam" id="TIGR01494">
    <property type="entry name" value="ATPase_P-type"/>
    <property type="match status" value="3"/>
</dbReference>
<keyword evidence="6 17" id="KW-0812">Transmembrane</keyword>
<feature type="transmembrane region" description="Helical" evidence="17">
    <location>
        <begin position="284"/>
        <end position="309"/>
    </location>
</feature>
<keyword evidence="4" id="KW-1003">Cell membrane</keyword>
<dbReference type="SUPFAM" id="SSF81665">
    <property type="entry name" value="Calcium ATPase, transmembrane domain M"/>
    <property type="match status" value="1"/>
</dbReference>
<dbReference type="GO" id="GO:0016887">
    <property type="term" value="F:ATP hydrolysis activity"/>
    <property type="evidence" value="ECO:0007669"/>
    <property type="project" value="InterPro"/>
</dbReference>
<keyword evidence="13 17" id="KW-1133">Transmembrane helix</keyword>
<dbReference type="PRINTS" id="PR00119">
    <property type="entry name" value="CATATPASE"/>
</dbReference>
<dbReference type="InterPro" id="IPR059000">
    <property type="entry name" value="ATPase_P-type_domA"/>
</dbReference>
<keyword evidence="20" id="KW-1185">Reference proteome</keyword>
<dbReference type="InterPro" id="IPR006068">
    <property type="entry name" value="ATPase_P-typ_cation-transptr_C"/>
</dbReference>
<evidence type="ECO:0000256" key="3">
    <source>
        <dbReference type="ARBA" id="ARBA00012790"/>
    </source>
</evidence>
<evidence type="ECO:0000256" key="8">
    <source>
        <dbReference type="ARBA" id="ARBA00022741"/>
    </source>
</evidence>
<keyword evidence="7" id="KW-0479">Metal-binding</keyword>
<comment type="subcellular location">
    <subcellularLocation>
        <location evidence="1">Cell membrane</location>
        <topology evidence="1">Multi-pass membrane protein</topology>
    </subcellularLocation>
</comment>
<dbReference type="InterPro" id="IPR044492">
    <property type="entry name" value="P_typ_ATPase_HD_dom"/>
</dbReference>
<dbReference type="Gene3D" id="2.70.150.10">
    <property type="entry name" value="Calcium-transporting ATPase, cytoplasmic transduction domain A"/>
    <property type="match status" value="1"/>
</dbReference>
<feature type="transmembrane region" description="Helical" evidence="17">
    <location>
        <begin position="849"/>
        <end position="869"/>
    </location>
</feature>
<dbReference type="InterPro" id="IPR005782">
    <property type="entry name" value="P-type_ATPase_IIA"/>
</dbReference>
<dbReference type="Pfam" id="PF00689">
    <property type="entry name" value="Cation_ATPase_C"/>
    <property type="match status" value="1"/>
</dbReference>
<dbReference type="PRINTS" id="PR00120">
    <property type="entry name" value="HATPASE"/>
</dbReference>